<protein>
    <submittedName>
        <fullName evidence="2">Uncharacterized protein</fullName>
    </submittedName>
</protein>
<sequence>MKRKPLAQLSFAERERIWSVPRGDGAVCGIEPHAGAPGGPAWERPGARPASFIST</sequence>
<dbReference type="EMBL" id="JAVDXV010000001">
    <property type="protein sequence ID" value="MDR7331685.1"/>
    <property type="molecule type" value="Genomic_DNA"/>
</dbReference>
<accession>A0ABU2A3S2</accession>
<reference evidence="2 3" key="1">
    <citation type="submission" date="2023-07" db="EMBL/GenBank/DDBJ databases">
        <title>Sorghum-associated microbial communities from plants grown in Nebraska, USA.</title>
        <authorList>
            <person name="Schachtman D."/>
        </authorList>
    </citation>
    <scope>NUCLEOTIDE SEQUENCE [LARGE SCALE GENOMIC DNA]</scope>
    <source>
        <strain evidence="2 3">BE316</strain>
    </source>
</reference>
<evidence type="ECO:0000313" key="3">
    <source>
        <dbReference type="Proteomes" id="UP001180825"/>
    </source>
</evidence>
<name>A0ABU2A3S2_9BURK</name>
<comment type="caution">
    <text evidence="2">The sequence shown here is derived from an EMBL/GenBank/DDBJ whole genome shotgun (WGS) entry which is preliminary data.</text>
</comment>
<dbReference type="Proteomes" id="UP001180825">
    <property type="component" value="Unassembled WGS sequence"/>
</dbReference>
<gene>
    <name evidence="2" type="ORF">J2X21_000797</name>
</gene>
<evidence type="ECO:0000313" key="2">
    <source>
        <dbReference type="EMBL" id="MDR7331685.1"/>
    </source>
</evidence>
<proteinExistence type="predicted"/>
<evidence type="ECO:0000256" key="1">
    <source>
        <dbReference type="SAM" id="MobiDB-lite"/>
    </source>
</evidence>
<feature type="region of interest" description="Disordered" evidence="1">
    <location>
        <begin position="31"/>
        <end position="55"/>
    </location>
</feature>
<keyword evidence="3" id="KW-1185">Reference proteome</keyword>
<organism evidence="2 3">
    <name type="scientific">Roseateles asaccharophilus</name>
    <dbReference type="NCBI Taxonomy" id="582607"/>
    <lineage>
        <taxon>Bacteria</taxon>
        <taxon>Pseudomonadati</taxon>
        <taxon>Pseudomonadota</taxon>
        <taxon>Betaproteobacteria</taxon>
        <taxon>Burkholderiales</taxon>
        <taxon>Sphaerotilaceae</taxon>
        <taxon>Roseateles</taxon>
    </lineage>
</organism>